<sequence>MTNNDSKTKFIASYRTLIPIKKEWLNHKYFDNAKFEPINISTFYLKNSLITNKLSFNLNSKKSLFSDIYSYKEENHNVATNYLVDFSIIKTKFNVTFLEVESHFKQDCDFHEMSWKNIESLVKEIFDVNIVSNDLMKFLARKAINYLYLWEEVSEEQKIEQLYSQAINKTISNYNQHWNKEKLLQIDSKNIKFLFGEKTITFLSLYKDVYFKYQGDYYAILLLAFIQKTVNDQNLEELNIISDITAQYNEFCKYKNQDNTYRKNKKILSIKKNNNNNLNKEIISEDPEQKIIKNYQEFIEKSNRAKTNIYSLNFDIVSDDDLEQEFYEAICKKFKVKKTLSEIEKLINDQNNLFISIKSEFEESKRVTDLKKQLFRIATQNRMQIFTFLATIVIIISTAASIFQGIGTFAQWGTEYKTLKIVSVVSILVILALAFVFIFVFTFLKSKNDLKDDAYNLYKEIKTQNLGDSNFSGYPRWFTKMIKKFEKLDKKNEKTDQ</sequence>
<keyword evidence="1" id="KW-1133">Transmembrane helix</keyword>
<feature type="transmembrane region" description="Helical" evidence="1">
    <location>
        <begin position="385"/>
        <end position="409"/>
    </location>
</feature>
<name>A0ABZ2RNF3_9BACT</name>
<keyword evidence="1" id="KW-0812">Transmembrane</keyword>
<gene>
    <name evidence="2" type="ORF">WG616_00590</name>
</gene>
<keyword evidence="1" id="KW-0472">Membrane</keyword>
<dbReference type="RefSeq" id="WP_205498752.1">
    <property type="nucleotide sequence ID" value="NZ_CP148066.1"/>
</dbReference>
<organism evidence="2 3">
    <name type="scientific">[Mycoplasma] gypis</name>
    <dbReference type="NCBI Taxonomy" id="92404"/>
    <lineage>
        <taxon>Bacteria</taxon>
        <taxon>Bacillati</taxon>
        <taxon>Mycoplasmatota</taxon>
        <taxon>Mycoplasmoidales</taxon>
        <taxon>Metamycoplasmataceae</taxon>
        <taxon>Metamycoplasma</taxon>
    </lineage>
</organism>
<evidence type="ECO:0000313" key="3">
    <source>
        <dbReference type="Proteomes" id="UP001460679"/>
    </source>
</evidence>
<keyword evidence="3" id="KW-1185">Reference proteome</keyword>
<dbReference type="Proteomes" id="UP001460679">
    <property type="component" value="Chromosome"/>
</dbReference>
<evidence type="ECO:0000313" key="2">
    <source>
        <dbReference type="EMBL" id="WXL28516.1"/>
    </source>
</evidence>
<proteinExistence type="predicted"/>
<protein>
    <submittedName>
        <fullName evidence="2">Uncharacterized protein</fullName>
    </submittedName>
</protein>
<accession>A0ABZ2RNF3</accession>
<dbReference type="EMBL" id="CP148066">
    <property type="protein sequence ID" value="WXL28516.1"/>
    <property type="molecule type" value="Genomic_DNA"/>
</dbReference>
<feature type="transmembrane region" description="Helical" evidence="1">
    <location>
        <begin position="421"/>
        <end position="444"/>
    </location>
</feature>
<reference evidence="2" key="1">
    <citation type="submission" date="2024-03" db="EMBL/GenBank/DDBJ databases">
        <title>Complete genome sequence of Mycoplasma gypis type strain B1/T1.</title>
        <authorList>
            <person name="Spergser J."/>
        </authorList>
    </citation>
    <scope>NUCLEOTIDE SEQUENCE [LARGE SCALE GENOMIC DNA]</scope>
    <source>
        <strain evidence="2">B1/T1</strain>
    </source>
</reference>
<evidence type="ECO:0000256" key="1">
    <source>
        <dbReference type="SAM" id="Phobius"/>
    </source>
</evidence>